<gene>
    <name evidence="2" type="ORF">BD310DRAFT_673218</name>
</gene>
<feature type="region of interest" description="Disordered" evidence="1">
    <location>
        <begin position="1"/>
        <end position="36"/>
    </location>
</feature>
<protein>
    <submittedName>
        <fullName evidence="2">Uncharacterized protein</fullName>
    </submittedName>
</protein>
<feature type="compositionally biased region" description="Low complexity" evidence="1">
    <location>
        <begin position="9"/>
        <end position="20"/>
    </location>
</feature>
<evidence type="ECO:0000256" key="1">
    <source>
        <dbReference type="SAM" id="MobiDB-lite"/>
    </source>
</evidence>
<organism evidence="2 3">
    <name type="scientific">Dichomitus squalens</name>
    <dbReference type="NCBI Taxonomy" id="114155"/>
    <lineage>
        <taxon>Eukaryota</taxon>
        <taxon>Fungi</taxon>
        <taxon>Dikarya</taxon>
        <taxon>Basidiomycota</taxon>
        <taxon>Agaricomycotina</taxon>
        <taxon>Agaricomycetes</taxon>
        <taxon>Polyporales</taxon>
        <taxon>Polyporaceae</taxon>
        <taxon>Dichomitus</taxon>
    </lineage>
</organism>
<keyword evidence="3" id="KW-1185">Reference proteome</keyword>
<name>A0A4V2K7D3_9APHY</name>
<dbReference type="Proteomes" id="UP000292082">
    <property type="component" value="Unassembled WGS sequence"/>
</dbReference>
<accession>A0A4V2K7D3</accession>
<evidence type="ECO:0000313" key="3">
    <source>
        <dbReference type="Proteomes" id="UP000292082"/>
    </source>
</evidence>
<dbReference type="AlphaFoldDB" id="A0A4V2K7D3"/>
<reference evidence="2 3" key="1">
    <citation type="submission" date="2019-01" db="EMBL/GenBank/DDBJ databases">
        <title>Draft genome sequences of three monokaryotic isolates of the white-rot basidiomycete fungus Dichomitus squalens.</title>
        <authorList>
            <consortium name="DOE Joint Genome Institute"/>
            <person name="Lopez S.C."/>
            <person name="Andreopoulos B."/>
            <person name="Pangilinan J."/>
            <person name="Lipzen A."/>
            <person name="Riley R."/>
            <person name="Ahrendt S."/>
            <person name="Ng V."/>
            <person name="Barry K."/>
            <person name="Daum C."/>
            <person name="Grigoriev I.V."/>
            <person name="Hilden K.S."/>
            <person name="Makela M.R."/>
            <person name="de Vries R.P."/>
        </authorList>
    </citation>
    <scope>NUCLEOTIDE SEQUENCE [LARGE SCALE GENOMIC DNA]</scope>
    <source>
        <strain evidence="2 3">CBS 464.89</strain>
    </source>
</reference>
<dbReference type="EMBL" id="ML145164">
    <property type="protein sequence ID" value="TBU55708.1"/>
    <property type="molecule type" value="Genomic_DNA"/>
</dbReference>
<sequence length="70" mass="7355">MSPRSTGLVSRTPLRRSSSSVPPPRKVPSGHRHRASRGWLAGSIACADSVPGFSDGGGGCSNEGRFERYA</sequence>
<evidence type="ECO:0000313" key="2">
    <source>
        <dbReference type="EMBL" id="TBU55708.1"/>
    </source>
</evidence>
<proteinExistence type="predicted"/>